<accession>A0AB73SZW6</accession>
<dbReference type="Proteomes" id="UP000245412">
    <property type="component" value="Unassembled WGS sequence"/>
</dbReference>
<name>A0AB73SZW6_9FIRM</name>
<dbReference type="GO" id="GO:0003700">
    <property type="term" value="F:DNA-binding transcription factor activity"/>
    <property type="evidence" value="ECO:0007669"/>
    <property type="project" value="TreeGrafter"/>
</dbReference>
<proteinExistence type="predicted"/>
<dbReference type="PANTHER" id="PTHR33221:SF9">
    <property type="entry name" value="RRF2 FAMILY PROTEIN"/>
    <property type="match status" value="1"/>
</dbReference>
<dbReference type="Pfam" id="PF02082">
    <property type="entry name" value="Rrf2"/>
    <property type="match status" value="1"/>
</dbReference>
<dbReference type="InterPro" id="IPR030489">
    <property type="entry name" value="TR_Rrf2-type_CS"/>
</dbReference>
<dbReference type="InterPro" id="IPR000944">
    <property type="entry name" value="Tscrpt_reg_Rrf2"/>
</dbReference>
<sequence length="139" mass="15194">MKISTKGTYALEIIVDLAMHSEPDRLASLKDIAQRRQLSEKYLERIAGMLKKAGLISSTRGAYGGYCLAKEAGDITVLEVLRAVEGNLAPVKCLVYSTDCGIECEKCPTRGTWGELWERIKSVAESVTVEELAARAGEK</sequence>
<dbReference type="PROSITE" id="PS51197">
    <property type="entry name" value="HTH_RRF2_2"/>
    <property type="match status" value="1"/>
</dbReference>
<dbReference type="NCBIfam" id="TIGR00738">
    <property type="entry name" value="rrf2_super"/>
    <property type="match status" value="1"/>
</dbReference>
<dbReference type="GO" id="GO:0005829">
    <property type="term" value="C:cytosol"/>
    <property type="evidence" value="ECO:0007669"/>
    <property type="project" value="TreeGrafter"/>
</dbReference>
<dbReference type="PANTHER" id="PTHR33221">
    <property type="entry name" value="WINGED HELIX-TURN-HELIX TRANSCRIPTIONAL REGULATOR, RRF2 FAMILY"/>
    <property type="match status" value="1"/>
</dbReference>
<evidence type="ECO:0000313" key="2">
    <source>
        <dbReference type="Proteomes" id="UP000245412"/>
    </source>
</evidence>
<dbReference type="EMBL" id="QGGY01000014">
    <property type="protein sequence ID" value="PWJ73100.1"/>
    <property type="molecule type" value="Genomic_DNA"/>
</dbReference>
<dbReference type="Gene3D" id="1.10.10.10">
    <property type="entry name" value="Winged helix-like DNA-binding domain superfamily/Winged helix DNA-binding domain"/>
    <property type="match status" value="1"/>
</dbReference>
<comment type="caution">
    <text evidence="1">The sequence shown here is derived from an EMBL/GenBank/DDBJ whole genome shotgun (WGS) entry which is preliminary data.</text>
</comment>
<dbReference type="RefSeq" id="WP_109747962.1">
    <property type="nucleotide sequence ID" value="NZ_CABJAT010000008.1"/>
</dbReference>
<gene>
    <name evidence="1" type="ORF">C7383_11468</name>
</gene>
<dbReference type="InterPro" id="IPR036390">
    <property type="entry name" value="WH_DNA-bd_sf"/>
</dbReference>
<dbReference type="SUPFAM" id="SSF46785">
    <property type="entry name" value="Winged helix' DNA-binding domain"/>
    <property type="match status" value="1"/>
</dbReference>
<dbReference type="InterPro" id="IPR036388">
    <property type="entry name" value="WH-like_DNA-bd_sf"/>
</dbReference>
<dbReference type="AlphaFoldDB" id="A0AB73SZW6"/>
<evidence type="ECO:0000313" key="1">
    <source>
        <dbReference type="EMBL" id="PWJ73100.1"/>
    </source>
</evidence>
<reference evidence="1 2" key="1">
    <citation type="submission" date="2018-05" db="EMBL/GenBank/DDBJ databases">
        <authorList>
            <person name="Goeker M."/>
            <person name="Huntemann M."/>
            <person name="Clum A."/>
            <person name="Pillay M."/>
            <person name="Palaniappan K."/>
            <person name="Varghese N."/>
            <person name="Mikhailova N."/>
            <person name="Stamatis D."/>
            <person name="Reddy T."/>
            <person name="Daum C."/>
            <person name="Shapiro N."/>
            <person name="Ivanova N."/>
            <person name="Kyrpides N."/>
            <person name="Woyke T."/>
        </authorList>
    </citation>
    <scope>NUCLEOTIDE SEQUENCE [LARGE SCALE GENOMIC DNA]</scope>
    <source>
        <strain evidence="1 2">DSM 26524</strain>
    </source>
</reference>
<dbReference type="PROSITE" id="PS01332">
    <property type="entry name" value="HTH_RRF2_1"/>
    <property type="match status" value="1"/>
</dbReference>
<keyword evidence="2" id="KW-1185">Reference proteome</keyword>
<protein>
    <submittedName>
        <fullName evidence="1">BadM/Rrf2 family transcriptional regulator</fullName>
    </submittedName>
</protein>
<organism evidence="1 2">
    <name type="scientific">Murimonas intestini</name>
    <dbReference type="NCBI Taxonomy" id="1337051"/>
    <lineage>
        <taxon>Bacteria</taxon>
        <taxon>Bacillati</taxon>
        <taxon>Bacillota</taxon>
        <taxon>Clostridia</taxon>
        <taxon>Lachnospirales</taxon>
        <taxon>Lachnospiraceae</taxon>
        <taxon>Murimonas</taxon>
    </lineage>
</organism>